<evidence type="ECO:0000313" key="2">
    <source>
        <dbReference type="EMBL" id="KAG8391569.1"/>
    </source>
</evidence>
<comment type="caution">
    <text evidence="2">The sequence shown here is derived from an EMBL/GenBank/DDBJ whole genome shotgun (WGS) entry which is preliminary data.</text>
</comment>
<dbReference type="PANTHER" id="PTHR35358">
    <property type="entry name" value="OS06G0711100 PROTEIN"/>
    <property type="match status" value="1"/>
</dbReference>
<dbReference type="Pfam" id="PF05278">
    <property type="entry name" value="PEARLI-4"/>
    <property type="match status" value="1"/>
</dbReference>
<evidence type="ECO:0000313" key="3">
    <source>
        <dbReference type="Proteomes" id="UP000826271"/>
    </source>
</evidence>
<keyword evidence="1" id="KW-0175">Coiled coil</keyword>
<sequence length="161" mass="18574">MAECELFNALQNALSIRNAHIIKQILRKYGDITNGSLLKSIEAKVAFLQLVAEVVERLHSHTLGTIGAHEIQVLQKWTHDATAVGFHVKWLQERIEKIVAMSKHQDHLMRLNEINQRINAAKIALSEMERQQMILRKEIDSMMAKMDRDEFCRSNLYEGLL</sequence>
<keyword evidence="3" id="KW-1185">Reference proteome</keyword>
<evidence type="ECO:0000256" key="1">
    <source>
        <dbReference type="SAM" id="Coils"/>
    </source>
</evidence>
<dbReference type="Proteomes" id="UP000826271">
    <property type="component" value="Unassembled WGS sequence"/>
</dbReference>
<dbReference type="InterPro" id="IPR007942">
    <property type="entry name" value="PLipase-like"/>
</dbReference>
<feature type="coiled-coil region" evidence="1">
    <location>
        <begin position="111"/>
        <end position="145"/>
    </location>
</feature>
<name>A0AAV6Y9L0_9LAMI</name>
<reference evidence="2" key="1">
    <citation type="submission" date="2019-10" db="EMBL/GenBank/DDBJ databases">
        <authorList>
            <person name="Zhang R."/>
            <person name="Pan Y."/>
            <person name="Wang J."/>
            <person name="Ma R."/>
            <person name="Yu S."/>
        </authorList>
    </citation>
    <scope>NUCLEOTIDE SEQUENCE</scope>
    <source>
        <strain evidence="2">LA-IB0</strain>
        <tissue evidence="2">Leaf</tissue>
    </source>
</reference>
<dbReference type="AlphaFoldDB" id="A0AAV6Y9L0"/>
<gene>
    <name evidence="2" type="ORF">BUALT_Bualt01G0201200</name>
</gene>
<dbReference type="EMBL" id="WHWC01000001">
    <property type="protein sequence ID" value="KAG8391569.1"/>
    <property type="molecule type" value="Genomic_DNA"/>
</dbReference>
<proteinExistence type="predicted"/>
<dbReference type="PANTHER" id="PTHR35358:SF18">
    <property type="entry name" value="PHOSPHOLIPASE-LIKE PROTEIN-RELATED"/>
    <property type="match status" value="1"/>
</dbReference>
<accession>A0AAV6Y9L0</accession>
<organism evidence="2 3">
    <name type="scientific">Buddleja alternifolia</name>
    <dbReference type="NCBI Taxonomy" id="168488"/>
    <lineage>
        <taxon>Eukaryota</taxon>
        <taxon>Viridiplantae</taxon>
        <taxon>Streptophyta</taxon>
        <taxon>Embryophyta</taxon>
        <taxon>Tracheophyta</taxon>
        <taxon>Spermatophyta</taxon>
        <taxon>Magnoliopsida</taxon>
        <taxon>eudicotyledons</taxon>
        <taxon>Gunneridae</taxon>
        <taxon>Pentapetalae</taxon>
        <taxon>asterids</taxon>
        <taxon>lamiids</taxon>
        <taxon>Lamiales</taxon>
        <taxon>Scrophulariaceae</taxon>
        <taxon>Buddlejeae</taxon>
        <taxon>Buddleja</taxon>
    </lineage>
</organism>
<protein>
    <submittedName>
        <fullName evidence="2">Uncharacterized protein</fullName>
    </submittedName>
</protein>